<dbReference type="InterPro" id="IPR001930">
    <property type="entry name" value="Peptidase_M1"/>
</dbReference>
<evidence type="ECO:0000313" key="15">
    <source>
        <dbReference type="Proteomes" id="UP000887575"/>
    </source>
</evidence>
<dbReference type="GO" id="GO:0006508">
    <property type="term" value="P:proteolysis"/>
    <property type="evidence" value="ECO:0007669"/>
    <property type="project" value="UniProtKB-KW"/>
</dbReference>
<feature type="active site" description="Proton acceptor" evidence="8">
    <location>
        <position position="346"/>
    </location>
</feature>
<dbReference type="InterPro" id="IPR027268">
    <property type="entry name" value="Peptidase_M4/M1_CTD_sf"/>
</dbReference>
<dbReference type="InterPro" id="IPR034016">
    <property type="entry name" value="M1_APN-typ"/>
</dbReference>
<dbReference type="GO" id="GO:0005615">
    <property type="term" value="C:extracellular space"/>
    <property type="evidence" value="ECO:0007669"/>
    <property type="project" value="TreeGrafter"/>
</dbReference>
<feature type="binding site" evidence="9">
    <location>
        <position position="368"/>
    </location>
    <ligand>
        <name>Zn(2+)</name>
        <dbReference type="ChEBI" id="CHEBI:29105"/>
        <note>catalytic</note>
    </ligand>
</feature>
<evidence type="ECO:0000256" key="1">
    <source>
        <dbReference type="ARBA" id="ARBA00010136"/>
    </source>
</evidence>
<dbReference type="GO" id="GO:0043171">
    <property type="term" value="P:peptide catabolic process"/>
    <property type="evidence" value="ECO:0007669"/>
    <property type="project" value="TreeGrafter"/>
</dbReference>
<dbReference type="InterPro" id="IPR042097">
    <property type="entry name" value="Aminopeptidase_N-like_N_sf"/>
</dbReference>
<keyword evidence="15" id="KW-1185">Reference proteome</keyword>
<evidence type="ECO:0000256" key="2">
    <source>
        <dbReference type="ARBA" id="ARBA00022438"/>
    </source>
</evidence>
<organism evidence="15 16">
    <name type="scientific">Mesorhabditis belari</name>
    <dbReference type="NCBI Taxonomy" id="2138241"/>
    <lineage>
        <taxon>Eukaryota</taxon>
        <taxon>Metazoa</taxon>
        <taxon>Ecdysozoa</taxon>
        <taxon>Nematoda</taxon>
        <taxon>Chromadorea</taxon>
        <taxon>Rhabditida</taxon>
        <taxon>Rhabditina</taxon>
        <taxon>Rhabditomorpha</taxon>
        <taxon>Rhabditoidea</taxon>
        <taxon>Rhabditidae</taxon>
        <taxon>Mesorhabditinae</taxon>
        <taxon>Mesorhabditis</taxon>
    </lineage>
</organism>
<dbReference type="InterPro" id="IPR045357">
    <property type="entry name" value="Aminopeptidase_N-like_N"/>
</dbReference>
<evidence type="ECO:0000256" key="4">
    <source>
        <dbReference type="ARBA" id="ARBA00022723"/>
    </source>
</evidence>
<comment type="cofactor">
    <cofactor evidence="9 11">
        <name>Zn(2+)</name>
        <dbReference type="ChEBI" id="CHEBI:29105"/>
    </cofactor>
    <text evidence="9 11">Binds 1 zinc ion per subunit.</text>
</comment>
<dbReference type="PRINTS" id="PR00756">
    <property type="entry name" value="ALADIPTASE"/>
</dbReference>
<feature type="site" description="Transition state stabilizer" evidence="10">
    <location>
        <position position="431"/>
    </location>
</feature>
<feature type="domain" description="ERAP1-like C-terminal" evidence="13">
    <location>
        <begin position="574"/>
        <end position="888"/>
    </location>
</feature>
<dbReference type="SUPFAM" id="SSF63737">
    <property type="entry name" value="Leukotriene A4 hydrolase N-terminal domain"/>
    <property type="match status" value="1"/>
</dbReference>
<dbReference type="GO" id="GO:0016020">
    <property type="term" value="C:membrane"/>
    <property type="evidence" value="ECO:0007669"/>
    <property type="project" value="TreeGrafter"/>
</dbReference>
<evidence type="ECO:0000256" key="5">
    <source>
        <dbReference type="ARBA" id="ARBA00022801"/>
    </source>
</evidence>
<keyword evidence="7 11" id="KW-0482">Metalloprotease</keyword>
<dbReference type="FunFam" id="1.10.390.10:FF:000006">
    <property type="entry name" value="Puromycin-sensitive aminopeptidase"/>
    <property type="match status" value="1"/>
</dbReference>
<evidence type="ECO:0000259" key="12">
    <source>
        <dbReference type="Pfam" id="PF01433"/>
    </source>
</evidence>
<dbReference type="SUPFAM" id="SSF55486">
    <property type="entry name" value="Metalloproteases ('zincins'), catalytic domain"/>
    <property type="match status" value="1"/>
</dbReference>
<feature type="domain" description="Aminopeptidase N-like N-terminal" evidence="14">
    <location>
        <begin position="46"/>
        <end position="238"/>
    </location>
</feature>
<dbReference type="AlphaFoldDB" id="A0AAF3F2Q9"/>
<evidence type="ECO:0000256" key="10">
    <source>
        <dbReference type="PIRSR" id="PIRSR634016-4"/>
    </source>
</evidence>
<reference evidence="16" key="1">
    <citation type="submission" date="2024-02" db="UniProtKB">
        <authorList>
            <consortium name="WormBaseParasite"/>
        </authorList>
    </citation>
    <scope>IDENTIFICATION</scope>
</reference>
<comment type="similarity">
    <text evidence="1 11">Belongs to the peptidase M1 family.</text>
</comment>
<dbReference type="Gene3D" id="2.60.40.1730">
    <property type="entry name" value="tricorn interacting facor f3 domain"/>
    <property type="match status" value="1"/>
</dbReference>
<proteinExistence type="inferred from homology"/>
<sequence>MTAEIETHLFETTKRVLEGDLAKHQQISCKAIKPTDQQRLANTATPISYDLSLKINLPGYGVDFAEEEALKTSGCVEIKIYVPNATNYLELHAKNLDLKRIALRNETIERFLHAEFNTEGKVALGDGEIIENGHYSLLIDFTGCVSNGLGGLYQAHFKGKNGEDRILATTQMCPMDCRTMVPSFDEPAYKATWKLSILHPNQSRSISNGAEEKIIDVPGLSNWKLTIFTETPKMSSYLLALVICDFHSIEARTQRGTLFRVFSQEGTSKQAEYALHAGIKSLECYEKLFGIPFPLGKQDMIAIPDFSFGAMENWGLVTYRETALLLDPEIGTSLEKTRVAGIIAHELAHQWFGNLVTMEFWDDVWLNEGFATFITYFGKEAIDPNFRIWEHFLDFVQSIAFNVDSLASAHPLSFKADSLQKIEESFDILTYRKGASVINMIMNTISKENFFKGLQNYLKKYAYSNAVSNDLWTEFGRYSEIDFGEISFEDFARQWTSQIGFPLLTVEKQSPGKFSISQRRFYLSKTLNPKYPEDSFDTKWHIPVFYKNGNEEKLEILAPNDTLNVETNDGQFPIVNFGAKSFIRVSYGDDGWEEILKRIKNDEFDVITRAKMINDLFACAREGAIKYKTALRFDELISIETEVLPFTQLINGLLDVHKRFTNEPAQALIKKALKHLLNPLLDGISFDEIIRLDRETITSFKAHYFLQLIEAECQVDREGNAGRYLNEFRKNVLQPTESGAMASEGSRVGPLLRQLIYTTAIFVGNDEDFDKTWALYLKETNQAERNKLLSAVCSSKNLEKIRWILRKSVDIQNREIRQQDIKIVFAAFNQNSVTNGKLLELFFEEFDFIYKNLSTSPRELNDVVIGCLDTLTIQQVQMVQKFLEQHPEVKEIGAFEKQLVSAEAELDWKRRFAGEITEFYEKRTTE</sequence>
<evidence type="ECO:0000256" key="9">
    <source>
        <dbReference type="PIRSR" id="PIRSR634016-3"/>
    </source>
</evidence>
<dbReference type="InterPro" id="IPR050344">
    <property type="entry name" value="Peptidase_M1_aminopeptidases"/>
</dbReference>
<evidence type="ECO:0000313" key="16">
    <source>
        <dbReference type="WBParaSite" id="MBELARI_LOCUS20739"/>
    </source>
</evidence>
<evidence type="ECO:0000256" key="6">
    <source>
        <dbReference type="ARBA" id="ARBA00022833"/>
    </source>
</evidence>
<dbReference type="Pfam" id="PF11838">
    <property type="entry name" value="ERAP1_C"/>
    <property type="match status" value="1"/>
</dbReference>
<dbReference type="Gene3D" id="2.60.40.1910">
    <property type="match status" value="1"/>
</dbReference>
<keyword evidence="5 11" id="KW-0378">Hydrolase</keyword>
<evidence type="ECO:0000256" key="7">
    <source>
        <dbReference type="ARBA" id="ARBA00023049"/>
    </source>
</evidence>
<dbReference type="EC" id="3.4.11.-" evidence="11"/>
<dbReference type="CDD" id="cd09601">
    <property type="entry name" value="M1_APN-Q_like"/>
    <property type="match status" value="1"/>
</dbReference>
<dbReference type="Gene3D" id="1.10.390.10">
    <property type="entry name" value="Neutral Protease Domain 2"/>
    <property type="match status" value="1"/>
</dbReference>
<keyword evidence="3 11" id="KW-0645">Protease</keyword>
<evidence type="ECO:0000256" key="3">
    <source>
        <dbReference type="ARBA" id="ARBA00022670"/>
    </source>
</evidence>
<evidence type="ECO:0000259" key="13">
    <source>
        <dbReference type="Pfam" id="PF11838"/>
    </source>
</evidence>
<evidence type="ECO:0000259" key="14">
    <source>
        <dbReference type="Pfam" id="PF17900"/>
    </source>
</evidence>
<dbReference type="GO" id="GO:0042277">
    <property type="term" value="F:peptide binding"/>
    <property type="evidence" value="ECO:0007669"/>
    <property type="project" value="TreeGrafter"/>
</dbReference>
<keyword evidence="4 9" id="KW-0479">Metal-binding</keyword>
<dbReference type="Pfam" id="PF17900">
    <property type="entry name" value="Peptidase_M1_N"/>
    <property type="match status" value="1"/>
</dbReference>
<dbReference type="InterPro" id="IPR014782">
    <property type="entry name" value="Peptidase_M1_dom"/>
</dbReference>
<dbReference type="Pfam" id="PF01433">
    <property type="entry name" value="Peptidase_M1"/>
    <property type="match status" value="1"/>
</dbReference>
<keyword evidence="6 9" id="KW-0862">Zinc</keyword>
<accession>A0AAF3F2Q9</accession>
<evidence type="ECO:0000256" key="8">
    <source>
        <dbReference type="PIRSR" id="PIRSR634016-1"/>
    </source>
</evidence>
<feature type="binding site" evidence="9">
    <location>
        <position position="349"/>
    </location>
    <ligand>
        <name>Zn(2+)</name>
        <dbReference type="ChEBI" id="CHEBI:29105"/>
        <note>catalytic</note>
    </ligand>
</feature>
<dbReference type="Proteomes" id="UP000887575">
    <property type="component" value="Unassembled WGS sequence"/>
</dbReference>
<dbReference type="Gene3D" id="1.25.50.20">
    <property type="match status" value="1"/>
</dbReference>
<dbReference type="GO" id="GO:0008270">
    <property type="term" value="F:zinc ion binding"/>
    <property type="evidence" value="ECO:0007669"/>
    <property type="project" value="UniProtKB-UniRule"/>
</dbReference>
<keyword evidence="2 11" id="KW-0031">Aminopeptidase</keyword>
<evidence type="ECO:0000256" key="11">
    <source>
        <dbReference type="RuleBase" id="RU364040"/>
    </source>
</evidence>
<dbReference type="InterPro" id="IPR024571">
    <property type="entry name" value="ERAP1-like_C_dom"/>
</dbReference>
<dbReference type="GO" id="GO:0005737">
    <property type="term" value="C:cytoplasm"/>
    <property type="evidence" value="ECO:0007669"/>
    <property type="project" value="TreeGrafter"/>
</dbReference>
<dbReference type="PANTHER" id="PTHR11533:SF301">
    <property type="entry name" value="AMINOPEPTIDASE"/>
    <property type="match status" value="1"/>
</dbReference>
<feature type="binding site" evidence="9">
    <location>
        <position position="345"/>
    </location>
    <ligand>
        <name>Zn(2+)</name>
        <dbReference type="ChEBI" id="CHEBI:29105"/>
        <note>catalytic</note>
    </ligand>
</feature>
<dbReference type="GO" id="GO:0070006">
    <property type="term" value="F:metalloaminopeptidase activity"/>
    <property type="evidence" value="ECO:0007669"/>
    <property type="project" value="TreeGrafter"/>
</dbReference>
<protein>
    <recommendedName>
        <fullName evidence="11">Aminopeptidase</fullName>
        <ecNumber evidence="11">3.4.11.-</ecNumber>
    </recommendedName>
</protein>
<name>A0AAF3F2Q9_9BILA</name>
<dbReference type="WBParaSite" id="MBELARI_LOCUS20739">
    <property type="protein sequence ID" value="MBELARI_LOCUS20739"/>
    <property type="gene ID" value="MBELARI_LOCUS20739"/>
</dbReference>
<dbReference type="PANTHER" id="PTHR11533">
    <property type="entry name" value="PROTEASE M1 ZINC METALLOPROTEASE"/>
    <property type="match status" value="1"/>
</dbReference>
<feature type="domain" description="Peptidase M1 membrane alanine aminopeptidase" evidence="12">
    <location>
        <begin position="273"/>
        <end position="483"/>
    </location>
</feature>